<organism evidence="1 2">
    <name type="scientific">Staurois parvus</name>
    <dbReference type="NCBI Taxonomy" id="386267"/>
    <lineage>
        <taxon>Eukaryota</taxon>
        <taxon>Metazoa</taxon>
        <taxon>Chordata</taxon>
        <taxon>Craniata</taxon>
        <taxon>Vertebrata</taxon>
        <taxon>Euteleostomi</taxon>
        <taxon>Amphibia</taxon>
        <taxon>Batrachia</taxon>
        <taxon>Anura</taxon>
        <taxon>Neobatrachia</taxon>
        <taxon>Ranoidea</taxon>
        <taxon>Ranidae</taxon>
        <taxon>Staurois</taxon>
    </lineage>
</organism>
<proteinExistence type="predicted"/>
<sequence length="66" mass="7555">FPPKSVATVRVPPYFRHSHQSSPLSNLFPSDFPIHQPFPSECPLRSVIPIRMPPYISVPPYFSCPY</sequence>
<reference evidence="1" key="1">
    <citation type="submission" date="2023-05" db="EMBL/GenBank/DDBJ databases">
        <authorList>
            <person name="Stuckert A."/>
        </authorList>
    </citation>
    <scope>NUCLEOTIDE SEQUENCE</scope>
</reference>
<dbReference type="EMBL" id="CATNWA010007824">
    <property type="protein sequence ID" value="CAI9554866.1"/>
    <property type="molecule type" value="Genomic_DNA"/>
</dbReference>
<keyword evidence="2" id="KW-1185">Reference proteome</keyword>
<dbReference type="Proteomes" id="UP001162483">
    <property type="component" value="Unassembled WGS sequence"/>
</dbReference>
<evidence type="ECO:0000313" key="1">
    <source>
        <dbReference type="EMBL" id="CAI9554866.1"/>
    </source>
</evidence>
<protein>
    <submittedName>
        <fullName evidence="1">Uncharacterized protein</fullName>
    </submittedName>
</protein>
<accession>A0ABN9C6A9</accession>
<name>A0ABN9C6A9_9NEOB</name>
<feature type="non-terminal residue" evidence="1">
    <location>
        <position position="1"/>
    </location>
</feature>
<gene>
    <name evidence="1" type="ORF">SPARVUS_LOCUS4289494</name>
</gene>
<evidence type="ECO:0000313" key="2">
    <source>
        <dbReference type="Proteomes" id="UP001162483"/>
    </source>
</evidence>
<comment type="caution">
    <text evidence="1">The sequence shown here is derived from an EMBL/GenBank/DDBJ whole genome shotgun (WGS) entry which is preliminary data.</text>
</comment>